<reference evidence="2" key="1">
    <citation type="submission" date="2022-05" db="EMBL/GenBank/DDBJ databases">
        <title>Novel bacterial taxa in a minimal lignocellulolytic consortium and its capacity to transform plastics disclosed by genome-resolved metagenomics.</title>
        <authorList>
            <person name="Rodriguez C.A.D."/>
            <person name="Diaz-Garcia L."/>
            <person name="Herrera K."/>
            <person name="Tarazona N.A."/>
            <person name="Sproer C."/>
            <person name="Overmann J."/>
            <person name="Jimenez D.J."/>
        </authorList>
    </citation>
    <scope>NUCLEOTIDE SEQUENCE</scope>
    <source>
        <strain evidence="2">MAG5</strain>
    </source>
</reference>
<evidence type="ECO:0000259" key="1">
    <source>
        <dbReference type="Pfam" id="PF08955"/>
    </source>
</evidence>
<accession>A0A9J6ZA65</accession>
<dbReference type="InterPro" id="IPR015050">
    <property type="entry name" value="BofC_C"/>
</dbReference>
<evidence type="ECO:0000313" key="3">
    <source>
        <dbReference type="Proteomes" id="UP001056756"/>
    </source>
</evidence>
<protein>
    <submittedName>
        <fullName evidence="2">BofC C-terminal domain-containing protein</fullName>
    </submittedName>
</protein>
<dbReference type="Gene3D" id="3.30.70.1740">
    <property type="entry name" value="Bypass-of-forespore C, C-terminal domain"/>
    <property type="match status" value="1"/>
</dbReference>
<dbReference type="EMBL" id="CP097899">
    <property type="protein sequence ID" value="URN92924.1"/>
    <property type="molecule type" value="Genomic_DNA"/>
</dbReference>
<dbReference type="AlphaFoldDB" id="A0A9J6ZA65"/>
<gene>
    <name evidence="2" type="ORF">NAG76_13840</name>
</gene>
<proteinExistence type="predicted"/>
<sequence length="226" mass="26618">MRYTSMWKRLKRKLKQNRGMRRKLFLALQMKTLLSGVVILYFISMSVGTVHAQAHNNYISNYEIDDLSTWLNGDKKIHTILHRVYVCGEEIEQLDELNYEEVVIMAEQNPNWELTVDQSYTLIRFVEQIDDLSPYCKKNAFFGMNSEGEFSLFDGQPSQEKVMKTFFQLNVPYLESSLPEQEWEHLMNGIRVSDIEEYDSVLSTYSEYSMDRYEPNINVMSDLIGK</sequence>
<name>A0A9J6ZA65_9BACL</name>
<feature type="domain" description="Bypass of forespore C C-terminal" evidence="1">
    <location>
        <begin position="130"/>
        <end position="206"/>
    </location>
</feature>
<dbReference type="KEGG" id="plig:NAG76_13840"/>
<dbReference type="Pfam" id="PF08955">
    <property type="entry name" value="BofC_C"/>
    <property type="match status" value="1"/>
</dbReference>
<evidence type="ECO:0000313" key="2">
    <source>
        <dbReference type="EMBL" id="URN92924.1"/>
    </source>
</evidence>
<dbReference type="Proteomes" id="UP001056756">
    <property type="component" value="Chromosome"/>
</dbReference>
<organism evidence="2 3">
    <name type="scientific">Candidatus Pristimantibacillus lignocellulolyticus</name>
    <dbReference type="NCBI Taxonomy" id="2994561"/>
    <lineage>
        <taxon>Bacteria</taxon>
        <taxon>Bacillati</taxon>
        <taxon>Bacillota</taxon>
        <taxon>Bacilli</taxon>
        <taxon>Bacillales</taxon>
        <taxon>Paenibacillaceae</taxon>
        <taxon>Candidatus Pristimantibacillus</taxon>
    </lineage>
</organism>
<dbReference type="InterPro" id="IPR038117">
    <property type="entry name" value="BofC_C_sf"/>
</dbReference>